<dbReference type="InterPro" id="IPR036737">
    <property type="entry name" value="OmpA-like_sf"/>
</dbReference>
<comment type="caution">
    <text evidence="5">The sequence shown here is derived from an EMBL/GenBank/DDBJ whole genome shotgun (WGS) entry which is preliminary data.</text>
</comment>
<keyword evidence="1" id="KW-0472">Membrane</keyword>
<feature type="signal peptide" evidence="3">
    <location>
        <begin position="1"/>
        <end position="26"/>
    </location>
</feature>
<keyword evidence="2" id="KW-0175">Coiled coil</keyword>
<evidence type="ECO:0000256" key="1">
    <source>
        <dbReference type="PROSITE-ProRule" id="PRU00473"/>
    </source>
</evidence>
<evidence type="ECO:0000313" key="6">
    <source>
        <dbReference type="Proteomes" id="UP000823757"/>
    </source>
</evidence>
<name>A0A9D9NI90_9BACT</name>
<dbReference type="SUPFAM" id="SSF56925">
    <property type="entry name" value="OMPA-like"/>
    <property type="match status" value="1"/>
</dbReference>
<reference evidence="5" key="1">
    <citation type="submission" date="2020-10" db="EMBL/GenBank/DDBJ databases">
        <authorList>
            <person name="Gilroy R."/>
        </authorList>
    </citation>
    <scope>NUCLEOTIDE SEQUENCE</scope>
    <source>
        <strain evidence="5">B1-13419</strain>
    </source>
</reference>
<evidence type="ECO:0000256" key="2">
    <source>
        <dbReference type="SAM" id="Coils"/>
    </source>
</evidence>
<dbReference type="PROSITE" id="PS51123">
    <property type="entry name" value="OMPA_2"/>
    <property type="match status" value="1"/>
</dbReference>
<evidence type="ECO:0000259" key="4">
    <source>
        <dbReference type="PROSITE" id="PS51123"/>
    </source>
</evidence>
<dbReference type="InterPro" id="IPR006665">
    <property type="entry name" value="OmpA-like"/>
</dbReference>
<dbReference type="Proteomes" id="UP000823757">
    <property type="component" value="Unassembled WGS sequence"/>
</dbReference>
<evidence type="ECO:0000256" key="3">
    <source>
        <dbReference type="SAM" id="SignalP"/>
    </source>
</evidence>
<feature type="chain" id="PRO_5038454918" description="OmpA-like domain-containing protein" evidence="3">
    <location>
        <begin position="27"/>
        <end position="354"/>
    </location>
</feature>
<proteinExistence type="predicted"/>
<accession>A0A9D9NI90</accession>
<dbReference type="EMBL" id="JADIMD010000053">
    <property type="protein sequence ID" value="MBO8474422.1"/>
    <property type="molecule type" value="Genomic_DNA"/>
</dbReference>
<keyword evidence="3" id="KW-0732">Signal</keyword>
<feature type="coiled-coil region" evidence="2">
    <location>
        <begin position="212"/>
        <end position="239"/>
    </location>
</feature>
<dbReference type="AlphaFoldDB" id="A0A9D9NI90"/>
<dbReference type="SUPFAM" id="SSF103088">
    <property type="entry name" value="OmpA-like"/>
    <property type="match status" value="1"/>
</dbReference>
<dbReference type="Gene3D" id="2.40.160.20">
    <property type="match status" value="1"/>
</dbReference>
<sequence>MCIPKSAAAFMAAAIFCMAFSFTVSAQQGTPDTGDGKSFSSQNWYISASVGEQWLLKGSQNGWHFVGKLNAGTWFDSWNGIKINAQGGSRKLAGNSSALYFSTGVDYTLNLLRIFGDYEPDTPFNFSLSAGPAYNIINYPGKNCKYTHTVSINLGLNAGYDFSPHWGIFGEIMSYGMDRFYKDSGIPVFFRFDWTVGLRYRFTRHAYSTSRAQKTAAAINDLKANMEALERSMSEAEEKESSRVIIAPEDVAASVDIYFDEYSSFISNEQRKKIDAIGSWMKENPGFSVNIIIFSDGKYGSKADEILRNSRADVIRDLLTGQYGITEDRIQSFGSEEAGYKNLSGCNAKIIFSR</sequence>
<dbReference type="Gene3D" id="3.30.1330.60">
    <property type="entry name" value="OmpA-like domain"/>
    <property type="match status" value="1"/>
</dbReference>
<dbReference type="GO" id="GO:0016020">
    <property type="term" value="C:membrane"/>
    <property type="evidence" value="ECO:0007669"/>
    <property type="project" value="UniProtKB-UniRule"/>
</dbReference>
<protein>
    <recommendedName>
        <fullName evidence="4">OmpA-like domain-containing protein</fullName>
    </recommendedName>
</protein>
<organism evidence="5 6">
    <name type="scientific">Candidatus Cryptobacteroides faecigallinarum</name>
    <dbReference type="NCBI Taxonomy" id="2840763"/>
    <lineage>
        <taxon>Bacteria</taxon>
        <taxon>Pseudomonadati</taxon>
        <taxon>Bacteroidota</taxon>
        <taxon>Bacteroidia</taxon>
        <taxon>Bacteroidales</taxon>
        <taxon>Candidatus Cryptobacteroides</taxon>
    </lineage>
</organism>
<feature type="domain" description="OmpA-like" evidence="4">
    <location>
        <begin position="246"/>
        <end position="354"/>
    </location>
</feature>
<reference evidence="5" key="2">
    <citation type="journal article" date="2021" name="PeerJ">
        <title>Extensive microbial diversity within the chicken gut microbiome revealed by metagenomics and culture.</title>
        <authorList>
            <person name="Gilroy R."/>
            <person name="Ravi A."/>
            <person name="Getino M."/>
            <person name="Pursley I."/>
            <person name="Horton D.L."/>
            <person name="Alikhan N.F."/>
            <person name="Baker D."/>
            <person name="Gharbi K."/>
            <person name="Hall N."/>
            <person name="Watson M."/>
            <person name="Adriaenssens E.M."/>
            <person name="Foster-Nyarko E."/>
            <person name="Jarju S."/>
            <person name="Secka A."/>
            <person name="Antonio M."/>
            <person name="Oren A."/>
            <person name="Chaudhuri R.R."/>
            <person name="La Ragione R."/>
            <person name="Hildebrand F."/>
            <person name="Pallen M.J."/>
        </authorList>
    </citation>
    <scope>NUCLEOTIDE SEQUENCE</scope>
    <source>
        <strain evidence="5">B1-13419</strain>
    </source>
</reference>
<evidence type="ECO:0000313" key="5">
    <source>
        <dbReference type="EMBL" id="MBO8474422.1"/>
    </source>
</evidence>
<dbReference type="InterPro" id="IPR011250">
    <property type="entry name" value="OMP/PagP_B-barrel"/>
</dbReference>
<gene>
    <name evidence="5" type="ORF">IAB91_03910</name>
</gene>